<name>A0ABD3J6N2_EUCGL</name>
<gene>
    <name evidence="2" type="ORF">ACJRO7_035600</name>
</gene>
<feature type="region of interest" description="Disordered" evidence="1">
    <location>
        <begin position="1"/>
        <end position="24"/>
    </location>
</feature>
<protein>
    <submittedName>
        <fullName evidence="2">Uncharacterized protein</fullName>
    </submittedName>
</protein>
<accession>A0ABD3J6N2</accession>
<sequence length="101" mass="10754">MGEALPGQQAKAEAKSRWTTESASETSVIVEGLKPQIPNKLQANVLRFPGTKKAALARKKKEAKTGDSRICSARAGLRAKPGASATAVEARDGLPELRDWV</sequence>
<keyword evidence="3" id="KW-1185">Reference proteome</keyword>
<dbReference type="Proteomes" id="UP001634007">
    <property type="component" value="Unassembled WGS sequence"/>
</dbReference>
<proteinExistence type="predicted"/>
<evidence type="ECO:0000313" key="3">
    <source>
        <dbReference type="Proteomes" id="UP001634007"/>
    </source>
</evidence>
<evidence type="ECO:0000313" key="2">
    <source>
        <dbReference type="EMBL" id="KAL3723436.1"/>
    </source>
</evidence>
<organism evidence="2 3">
    <name type="scientific">Eucalyptus globulus</name>
    <name type="common">Tasmanian blue gum</name>
    <dbReference type="NCBI Taxonomy" id="34317"/>
    <lineage>
        <taxon>Eukaryota</taxon>
        <taxon>Viridiplantae</taxon>
        <taxon>Streptophyta</taxon>
        <taxon>Embryophyta</taxon>
        <taxon>Tracheophyta</taxon>
        <taxon>Spermatophyta</taxon>
        <taxon>Magnoliopsida</taxon>
        <taxon>eudicotyledons</taxon>
        <taxon>Gunneridae</taxon>
        <taxon>Pentapetalae</taxon>
        <taxon>rosids</taxon>
        <taxon>malvids</taxon>
        <taxon>Myrtales</taxon>
        <taxon>Myrtaceae</taxon>
        <taxon>Myrtoideae</taxon>
        <taxon>Eucalypteae</taxon>
        <taxon>Eucalyptus</taxon>
    </lineage>
</organism>
<evidence type="ECO:0000256" key="1">
    <source>
        <dbReference type="SAM" id="MobiDB-lite"/>
    </source>
</evidence>
<dbReference type="AlphaFoldDB" id="A0ABD3J6N2"/>
<reference evidence="2 3" key="1">
    <citation type="submission" date="2024-11" db="EMBL/GenBank/DDBJ databases">
        <title>Chromosome-level genome assembly of Eucalyptus globulus Labill. provides insights into its genome evolution.</title>
        <authorList>
            <person name="Li X."/>
        </authorList>
    </citation>
    <scope>NUCLEOTIDE SEQUENCE [LARGE SCALE GENOMIC DNA]</scope>
    <source>
        <strain evidence="2">CL2024</strain>
        <tissue evidence="2">Fresh tender leaves</tissue>
    </source>
</reference>
<dbReference type="EMBL" id="JBJKBG010000009">
    <property type="protein sequence ID" value="KAL3723436.1"/>
    <property type="molecule type" value="Genomic_DNA"/>
</dbReference>
<comment type="caution">
    <text evidence="2">The sequence shown here is derived from an EMBL/GenBank/DDBJ whole genome shotgun (WGS) entry which is preliminary data.</text>
</comment>